<dbReference type="Proteomes" id="UP000294853">
    <property type="component" value="Chromosome"/>
</dbReference>
<feature type="transmembrane region" description="Helical" evidence="1">
    <location>
        <begin position="85"/>
        <end position="103"/>
    </location>
</feature>
<protein>
    <submittedName>
        <fullName evidence="2">Uncharacterized protein</fullName>
    </submittedName>
</protein>
<name>A0A4V1BMA6_9ACTN</name>
<evidence type="ECO:0000313" key="2">
    <source>
        <dbReference type="EMBL" id="QBX55702.1"/>
    </source>
</evidence>
<dbReference type="KEGG" id="nsn:EXE58_09715"/>
<evidence type="ECO:0000313" key="3">
    <source>
        <dbReference type="Proteomes" id="UP000294853"/>
    </source>
</evidence>
<keyword evidence="1" id="KW-0472">Membrane</keyword>
<dbReference type="OrthoDB" id="7851372at2"/>
<reference evidence="2 3" key="1">
    <citation type="submission" date="2019-03" db="EMBL/GenBank/DDBJ databases">
        <title>Three New Species of Nocardioides, Nocardioides euryhalodurans sp. nov., Nocardioides seonyuensis sp. nov. and Nocardioides eburneoflavus sp. nov. Iolated from Soil.</title>
        <authorList>
            <person name="Roh S.G."/>
            <person name="Lee C."/>
            <person name="Kim M.-K."/>
            <person name="Kim S.B."/>
        </authorList>
    </citation>
    <scope>NUCLEOTIDE SEQUENCE [LARGE SCALE GENOMIC DNA]</scope>
    <source>
        <strain evidence="2 3">MMS17-SY207-3</strain>
    </source>
</reference>
<sequence>MSIAPFRSRLALMLVAVVPVAIAATVLAAAIGRLDTALFFVGVPCLLALAVGLLPGESSAAELFQAVTVSLLLVAAFLHEGALCVLLVSPLVYGLAFACYGVMKLAERHSQRFGIGVLLVLAALEGTTPGLRISPQHEVTAERIVAVDCADFEAALARGPQIDQDADRGWLLQLAQYPTPTVATGTGLDLGDTWELSMPAGSISTEIAQSGPGRLVFDVTADDARTTRWVTLHRGALTWQQTDAGCGAEISLTYVRDLDPAFWFGPLSEIFMSAGADAFLAGLD</sequence>
<dbReference type="RefSeq" id="WP_135267693.1">
    <property type="nucleotide sequence ID" value="NZ_CP038436.1"/>
</dbReference>
<keyword evidence="1" id="KW-0812">Transmembrane</keyword>
<keyword evidence="3" id="KW-1185">Reference proteome</keyword>
<evidence type="ECO:0000256" key="1">
    <source>
        <dbReference type="SAM" id="Phobius"/>
    </source>
</evidence>
<keyword evidence="1" id="KW-1133">Transmembrane helix</keyword>
<feature type="transmembrane region" description="Helical" evidence="1">
    <location>
        <begin position="38"/>
        <end position="56"/>
    </location>
</feature>
<proteinExistence type="predicted"/>
<dbReference type="AlphaFoldDB" id="A0A4V1BMA6"/>
<organism evidence="2 3">
    <name type="scientific">Nocardioides seonyuensis</name>
    <dbReference type="NCBI Taxonomy" id="2518371"/>
    <lineage>
        <taxon>Bacteria</taxon>
        <taxon>Bacillati</taxon>
        <taxon>Actinomycetota</taxon>
        <taxon>Actinomycetes</taxon>
        <taxon>Propionibacteriales</taxon>
        <taxon>Nocardioidaceae</taxon>
        <taxon>Nocardioides</taxon>
    </lineage>
</organism>
<accession>A0A4V1BMA6</accession>
<dbReference type="EMBL" id="CP038436">
    <property type="protein sequence ID" value="QBX55702.1"/>
    <property type="molecule type" value="Genomic_DNA"/>
</dbReference>
<gene>
    <name evidence="2" type="ORF">EXE58_09715</name>
</gene>